<dbReference type="InterPro" id="IPR043128">
    <property type="entry name" value="Rev_trsase/Diguanyl_cyclase"/>
</dbReference>
<dbReference type="InterPro" id="IPR043502">
    <property type="entry name" value="DNA/RNA_pol_sf"/>
</dbReference>
<dbReference type="FunFam" id="3.10.20.370:FF:000001">
    <property type="entry name" value="Retrovirus-related Pol polyprotein from transposon 17.6-like protein"/>
    <property type="match status" value="1"/>
</dbReference>
<comment type="caution">
    <text evidence="3">The sequence shown here is derived from an EMBL/GenBank/DDBJ whole genome shotgun (WGS) entry which is preliminary data.</text>
</comment>
<dbReference type="PANTHER" id="PTHR37984">
    <property type="entry name" value="PROTEIN CBG26694"/>
    <property type="match status" value="1"/>
</dbReference>
<dbReference type="InterPro" id="IPR012337">
    <property type="entry name" value="RNaseH-like_sf"/>
</dbReference>
<feature type="domain" description="Integrase catalytic" evidence="2">
    <location>
        <begin position="365"/>
        <end position="449"/>
    </location>
</feature>
<dbReference type="InterPro" id="IPR041577">
    <property type="entry name" value="RT_RNaseH_2"/>
</dbReference>
<organism evidence="3 4">
    <name type="scientific">Stylophora pistillata</name>
    <name type="common">Smooth cauliflower coral</name>
    <dbReference type="NCBI Taxonomy" id="50429"/>
    <lineage>
        <taxon>Eukaryota</taxon>
        <taxon>Metazoa</taxon>
        <taxon>Cnidaria</taxon>
        <taxon>Anthozoa</taxon>
        <taxon>Hexacorallia</taxon>
        <taxon>Scleractinia</taxon>
        <taxon>Astrocoeniina</taxon>
        <taxon>Pocilloporidae</taxon>
        <taxon>Stylophora</taxon>
    </lineage>
</organism>
<evidence type="ECO:0000259" key="2">
    <source>
        <dbReference type="PROSITE" id="PS50994"/>
    </source>
</evidence>
<protein>
    <submittedName>
        <fullName evidence="3">Retrovirus-related Pol polyprotein from transposon opus</fullName>
    </submittedName>
</protein>
<dbReference type="CDD" id="cd09274">
    <property type="entry name" value="RNase_HI_RT_Ty3"/>
    <property type="match status" value="1"/>
</dbReference>
<dbReference type="Proteomes" id="UP000225706">
    <property type="component" value="Unassembled WGS sequence"/>
</dbReference>
<proteinExistence type="predicted"/>
<reference evidence="4" key="1">
    <citation type="journal article" date="2017" name="bioRxiv">
        <title>Comparative analysis of the genomes of Stylophora pistillata and Acropora digitifera provides evidence for extensive differences between species of corals.</title>
        <authorList>
            <person name="Voolstra C.R."/>
            <person name="Li Y."/>
            <person name="Liew Y.J."/>
            <person name="Baumgarten S."/>
            <person name="Zoccola D."/>
            <person name="Flot J.-F."/>
            <person name="Tambutte S."/>
            <person name="Allemand D."/>
            <person name="Aranda M."/>
        </authorList>
    </citation>
    <scope>NUCLEOTIDE SEQUENCE [LARGE SCALE GENOMIC DNA]</scope>
</reference>
<dbReference type="GO" id="GO:0003676">
    <property type="term" value="F:nucleic acid binding"/>
    <property type="evidence" value="ECO:0007669"/>
    <property type="project" value="InterPro"/>
</dbReference>
<dbReference type="SUPFAM" id="SSF53098">
    <property type="entry name" value="Ribonuclease H-like"/>
    <property type="match status" value="1"/>
</dbReference>
<dbReference type="STRING" id="50429.A0A2B4SUM1"/>
<feature type="region of interest" description="Disordered" evidence="1">
    <location>
        <begin position="485"/>
        <end position="523"/>
    </location>
</feature>
<evidence type="ECO:0000256" key="1">
    <source>
        <dbReference type="SAM" id="MobiDB-lite"/>
    </source>
</evidence>
<dbReference type="InterPro" id="IPR000477">
    <property type="entry name" value="RT_dom"/>
</dbReference>
<dbReference type="GO" id="GO:0015074">
    <property type="term" value="P:DNA integration"/>
    <property type="evidence" value="ECO:0007669"/>
    <property type="project" value="InterPro"/>
</dbReference>
<dbReference type="PANTHER" id="PTHR37984:SF11">
    <property type="entry name" value="INTEGRASE CATALYTIC DOMAIN-CONTAINING PROTEIN"/>
    <property type="match status" value="1"/>
</dbReference>
<evidence type="ECO:0000313" key="3">
    <source>
        <dbReference type="EMBL" id="PFX34364.1"/>
    </source>
</evidence>
<sequence length="539" mass="61111">MFGINAASEIFQNAIKEILTGLPGCQNISDDIVVYGKTQKKHDENLRGVLERLQQHGVRLNKEKCTFSRSEIKFYGQIFSKNGVKADPAKIKGIIDMSKPESVSKKDKAWQWADEQQRAFNKLKDSLTKNHVMSYFNPRLKTEVIVDASPVGLGGFLVQDSKVISYASRALSDVESRYSQTEREMLGVVWAVENFHLYLYGSEFIIATDHKSLLGIFNSHKPTSAHIDRWKLRLMPYNCQLIYRPGEDAENPADFMSRHPSDIDSEGRNIAEDYVNYVCNQAVPKAMTLQEIKLESEKDILLQAFIKAIETDQWTHPKVQDYRNVKDELLVYQVAVLRGNRIVFPKVLSNYQQGRTTRTSKDDTATKRPMERTCDEFLGPLPSGEYLMVVIDKYSRFPEVEIVTSTSARSTILKLDAIFAKQGIPDVLKSDNGPPFNGKEFKNFAEHLGKNGSMVTASDGNKTVTRNSSMFKVVPSHIRHAEKITQEQADEDLTAEPWSPEVSELDKSSSSPSPTTALWRSQRQTRLPAKLKDFVLFVR</sequence>
<dbReference type="Gene3D" id="3.30.420.10">
    <property type="entry name" value="Ribonuclease H-like superfamily/Ribonuclease H"/>
    <property type="match status" value="1"/>
</dbReference>
<dbReference type="EMBL" id="LSMT01000004">
    <property type="protein sequence ID" value="PFX34364.1"/>
    <property type="molecule type" value="Genomic_DNA"/>
</dbReference>
<gene>
    <name evidence="3" type="primary">pol</name>
    <name evidence="3" type="ORF">AWC38_SpisGene658</name>
</gene>
<dbReference type="SUPFAM" id="SSF56672">
    <property type="entry name" value="DNA/RNA polymerases"/>
    <property type="match status" value="1"/>
</dbReference>
<accession>A0A2B4SUM1</accession>
<dbReference type="FunFam" id="3.30.70.270:FF:000003">
    <property type="entry name" value="Transposon Ty3-G Gag-Pol polyprotein"/>
    <property type="match status" value="1"/>
</dbReference>
<name>A0A2B4SUM1_STYPI</name>
<dbReference type="PROSITE" id="PS50994">
    <property type="entry name" value="INTEGRASE"/>
    <property type="match status" value="1"/>
</dbReference>
<dbReference type="InterPro" id="IPR036397">
    <property type="entry name" value="RNaseH_sf"/>
</dbReference>
<dbReference type="Pfam" id="PF17919">
    <property type="entry name" value="RT_RNaseH_2"/>
    <property type="match status" value="1"/>
</dbReference>
<dbReference type="Pfam" id="PF00665">
    <property type="entry name" value="rve"/>
    <property type="match status" value="1"/>
</dbReference>
<dbReference type="InterPro" id="IPR050951">
    <property type="entry name" value="Retrovirus_Pol_polyprotein"/>
</dbReference>
<dbReference type="AlphaFoldDB" id="A0A2B4SUM1"/>
<dbReference type="InterPro" id="IPR001584">
    <property type="entry name" value="Integrase_cat-core"/>
</dbReference>
<evidence type="ECO:0000313" key="4">
    <source>
        <dbReference type="Proteomes" id="UP000225706"/>
    </source>
</evidence>
<keyword evidence="4" id="KW-1185">Reference proteome</keyword>
<dbReference type="OrthoDB" id="5957306at2759"/>
<dbReference type="Pfam" id="PF00078">
    <property type="entry name" value="RVT_1"/>
    <property type="match status" value="1"/>
</dbReference>
<dbReference type="Gene3D" id="3.30.70.270">
    <property type="match status" value="2"/>
</dbReference>